<accession>A0A7J7TEC8</accession>
<gene>
    <name evidence="2" type="ORF">mRhiFer1_008941</name>
</gene>
<feature type="compositionally biased region" description="Pro residues" evidence="1">
    <location>
        <begin position="97"/>
        <end position="106"/>
    </location>
</feature>
<proteinExistence type="predicted"/>
<name>A0A7J7TEC8_RHIFE</name>
<comment type="caution">
    <text evidence="2">The sequence shown here is derived from an EMBL/GenBank/DDBJ whole genome shotgun (WGS) entry which is preliminary data.</text>
</comment>
<reference evidence="2 3" key="1">
    <citation type="journal article" date="2020" name="Nature">
        <title>Six reference-quality genomes reveal evolution of bat adaptations.</title>
        <authorList>
            <person name="Jebb D."/>
            <person name="Huang Z."/>
            <person name="Pippel M."/>
            <person name="Hughes G.M."/>
            <person name="Lavrichenko K."/>
            <person name="Devanna P."/>
            <person name="Winkler S."/>
            <person name="Jermiin L.S."/>
            <person name="Skirmuntt E.C."/>
            <person name="Katzourakis A."/>
            <person name="Burkitt-Gray L."/>
            <person name="Ray D.A."/>
            <person name="Sullivan K.A.M."/>
            <person name="Roscito J.G."/>
            <person name="Kirilenko B.M."/>
            <person name="Davalos L.M."/>
            <person name="Corthals A.P."/>
            <person name="Power M.L."/>
            <person name="Jones G."/>
            <person name="Ransome R.D."/>
            <person name="Dechmann D.K.N."/>
            <person name="Locatelli A.G."/>
            <person name="Puechmaille S.J."/>
            <person name="Fedrigo O."/>
            <person name="Jarvis E.D."/>
            <person name="Hiller M."/>
            <person name="Vernes S.C."/>
            <person name="Myers E.W."/>
            <person name="Teeling E.C."/>
        </authorList>
    </citation>
    <scope>NUCLEOTIDE SEQUENCE [LARGE SCALE GENOMIC DNA]</scope>
    <source>
        <strain evidence="2">MRhiFer1</strain>
        <tissue evidence="2">Lung</tissue>
    </source>
</reference>
<feature type="region of interest" description="Disordered" evidence="1">
    <location>
        <begin position="85"/>
        <end position="135"/>
    </location>
</feature>
<feature type="compositionally biased region" description="Basic and acidic residues" evidence="1">
    <location>
        <begin position="36"/>
        <end position="57"/>
    </location>
</feature>
<evidence type="ECO:0000256" key="1">
    <source>
        <dbReference type="SAM" id="MobiDB-lite"/>
    </source>
</evidence>
<dbReference type="Proteomes" id="UP000585614">
    <property type="component" value="Unassembled WGS sequence"/>
</dbReference>
<dbReference type="AlphaFoldDB" id="A0A7J7TEC8"/>
<evidence type="ECO:0000313" key="3">
    <source>
        <dbReference type="Proteomes" id="UP000585614"/>
    </source>
</evidence>
<sequence>MGESRKHPSAGLAPSLGAADLPGLRKTQATLTGLRFTREKETDTDEQKRSPGTEERSQASLFSSPGCYSPGLVAGAGPLYVFSPTALISPNSTFPDEFPPPTPRLPAPNRRASSDNQSYAETRYQAPNPGARLGE</sequence>
<feature type="region of interest" description="Disordered" evidence="1">
    <location>
        <begin position="1"/>
        <end position="66"/>
    </location>
</feature>
<evidence type="ECO:0000313" key="2">
    <source>
        <dbReference type="EMBL" id="KAF6298902.1"/>
    </source>
</evidence>
<protein>
    <submittedName>
        <fullName evidence="2">Uncharacterized protein</fullName>
    </submittedName>
</protein>
<dbReference type="EMBL" id="JACAGC010000020">
    <property type="protein sequence ID" value="KAF6298902.1"/>
    <property type="molecule type" value="Genomic_DNA"/>
</dbReference>
<organism evidence="2 3">
    <name type="scientific">Rhinolophus ferrumequinum</name>
    <name type="common">Greater horseshoe bat</name>
    <dbReference type="NCBI Taxonomy" id="59479"/>
    <lineage>
        <taxon>Eukaryota</taxon>
        <taxon>Metazoa</taxon>
        <taxon>Chordata</taxon>
        <taxon>Craniata</taxon>
        <taxon>Vertebrata</taxon>
        <taxon>Euteleostomi</taxon>
        <taxon>Mammalia</taxon>
        <taxon>Eutheria</taxon>
        <taxon>Laurasiatheria</taxon>
        <taxon>Chiroptera</taxon>
        <taxon>Yinpterochiroptera</taxon>
        <taxon>Rhinolophoidea</taxon>
        <taxon>Rhinolophidae</taxon>
        <taxon>Rhinolophinae</taxon>
        <taxon>Rhinolophus</taxon>
    </lineage>
</organism>